<evidence type="ECO:0000313" key="2">
    <source>
        <dbReference type="EMBL" id="CEH19192.1"/>
    </source>
</evidence>
<keyword evidence="3" id="KW-1185">Reference proteome</keyword>
<organism evidence="2 3">
    <name type="scientific">Ceraceosorus bombacis</name>
    <dbReference type="NCBI Taxonomy" id="401625"/>
    <lineage>
        <taxon>Eukaryota</taxon>
        <taxon>Fungi</taxon>
        <taxon>Dikarya</taxon>
        <taxon>Basidiomycota</taxon>
        <taxon>Ustilaginomycotina</taxon>
        <taxon>Exobasidiomycetes</taxon>
        <taxon>Ceraceosorales</taxon>
        <taxon>Ceraceosoraceae</taxon>
        <taxon>Ceraceosorus</taxon>
    </lineage>
</organism>
<feature type="compositionally biased region" description="Polar residues" evidence="1">
    <location>
        <begin position="296"/>
        <end position="308"/>
    </location>
</feature>
<feature type="compositionally biased region" description="Acidic residues" evidence="1">
    <location>
        <begin position="1"/>
        <end position="12"/>
    </location>
</feature>
<dbReference type="OrthoDB" id="10481156at2759"/>
<feature type="compositionally biased region" description="Acidic residues" evidence="1">
    <location>
        <begin position="394"/>
        <end position="410"/>
    </location>
</feature>
<feature type="compositionally biased region" description="Basic and acidic residues" evidence="1">
    <location>
        <begin position="422"/>
        <end position="431"/>
    </location>
</feature>
<feature type="compositionally biased region" description="Low complexity" evidence="1">
    <location>
        <begin position="13"/>
        <end position="26"/>
    </location>
</feature>
<accession>A0A0P1BQC2</accession>
<proteinExistence type="predicted"/>
<feature type="compositionally biased region" description="Polar residues" evidence="1">
    <location>
        <begin position="30"/>
        <end position="48"/>
    </location>
</feature>
<dbReference type="Proteomes" id="UP000054845">
    <property type="component" value="Unassembled WGS sequence"/>
</dbReference>
<feature type="compositionally biased region" description="Basic and acidic residues" evidence="1">
    <location>
        <begin position="455"/>
        <end position="467"/>
    </location>
</feature>
<feature type="compositionally biased region" description="Low complexity" evidence="1">
    <location>
        <begin position="520"/>
        <end position="539"/>
    </location>
</feature>
<reference evidence="2 3" key="1">
    <citation type="submission" date="2014-09" db="EMBL/GenBank/DDBJ databases">
        <authorList>
            <person name="Magalhaes I.L.F."/>
            <person name="Oliveira U."/>
            <person name="Santos F.R."/>
            <person name="Vidigal T.H.D.A."/>
            <person name="Brescovit A.D."/>
            <person name="Santos A.J."/>
        </authorList>
    </citation>
    <scope>NUCLEOTIDE SEQUENCE [LARGE SCALE GENOMIC DNA]</scope>
</reference>
<feature type="compositionally biased region" description="Low complexity" evidence="1">
    <location>
        <begin position="54"/>
        <end position="76"/>
    </location>
</feature>
<dbReference type="AlphaFoldDB" id="A0A0P1BQC2"/>
<feature type="compositionally biased region" description="Polar residues" evidence="1">
    <location>
        <begin position="481"/>
        <end position="503"/>
    </location>
</feature>
<feature type="compositionally biased region" description="Basic and acidic residues" evidence="1">
    <location>
        <begin position="382"/>
        <end position="393"/>
    </location>
</feature>
<feature type="region of interest" description="Disordered" evidence="1">
    <location>
        <begin position="1"/>
        <end position="550"/>
    </location>
</feature>
<evidence type="ECO:0000313" key="3">
    <source>
        <dbReference type="Proteomes" id="UP000054845"/>
    </source>
</evidence>
<feature type="region of interest" description="Disordered" evidence="1">
    <location>
        <begin position="673"/>
        <end position="712"/>
    </location>
</feature>
<name>A0A0P1BQC2_9BASI</name>
<feature type="compositionally biased region" description="Basic and acidic residues" evidence="1">
    <location>
        <begin position="251"/>
        <end position="274"/>
    </location>
</feature>
<feature type="compositionally biased region" description="Basic and acidic residues" evidence="1">
    <location>
        <begin position="194"/>
        <end position="205"/>
    </location>
</feature>
<feature type="compositionally biased region" description="Basic and acidic residues" evidence="1">
    <location>
        <begin position="673"/>
        <end position="683"/>
    </location>
</feature>
<protein>
    <submittedName>
        <fullName evidence="2">Uncharacterized protein</fullName>
    </submittedName>
</protein>
<sequence length="712" mass="74816">MDALDGDSDLSDLSDAPSASASKSPLQGSAKLNTSPAKTMSKAQSSRASKAVPAATSAASASASTSASASASASASPEHGRRKSLRVSVDGEKEATAALSSPSKPVTYGRNKASRPSRVSVRGTATQLAEVPVPVPVPVPLDASGAEGDASAEQPAVERRRRSSGRMTAQDLLGDNPPGSKAEVEATETSAEVLARDKEMDDAPRSARGRRINAGKNFVLDKQRASDTASARLSTVGRRDSAGGSAKKKSAAKECDKESPSKEADGTAEKEKGKFKVKLIRKNKVGENGAVPEGGQDTSASMSVSPLSDLSDAEAKSGASEEEDEGPMVSKRRSRSSLVTGRPTQRGALVSSVDAEAPVIQSKVASKKKKKKKVLDSDSDGGDYKDEEARHEEMDLEMGVEESDDEDAYEEEKVPAKRKKASREEARRGPTERGAAPSASKKKRVESLFSEEEGEEKKPSKKEVEQRMKKKKSMSGMKAPLNNSAVSTPTSHGAGASRTSTTAPGVIPLPRKAGGHLTQSIASASSTHTPTSNTATSTAIKKPSVPAPRKSGGMAAFSNIFGGLPTPGGTRSGGAALGMRSNHRLGLGGRQATSWGANGEHMTEAMISQQRTEEVHRNANPQNLFDLLLSSELLIDWETETRRYCASRPEQYRSFKVSRGDNASWLIEKIRRERARDRQRERQAGAPPTPAPVAGRPAGSEVASGTAAGPTV</sequence>
<evidence type="ECO:0000256" key="1">
    <source>
        <dbReference type="SAM" id="MobiDB-lite"/>
    </source>
</evidence>
<dbReference type="EMBL" id="CCYA01000277">
    <property type="protein sequence ID" value="CEH19192.1"/>
    <property type="molecule type" value="Genomic_DNA"/>
</dbReference>